<feature type="compositionally biased region" description="Pro residues" evidence="1">
    <location>
        <begin position="133"/>
        <end position="163"/>
    </location>
</feature>
<evidence type="ECO:0000313" key="3">
    <source>
        <dbReference type="EMBL" id="KAD4384265.1"/>
    </source>
</evidence>
<feature type="transmembrane region" description="Helical" evidence="2">
    <location>
        <begin position="212"/>
        <end position="232"/>
    </location>
</feature>
<evidence type="ECO:0000256" key="1">
    <source>
        <dbReference type="SAM" id="MobiDB-lite"/>
    </source>
</evidence>
<dbReference type="EMBL" id="SZYD01000013">
    <property type="protein sequence ID" value="KAD4384265.1"/>
    <property type="molecule type" value="Genomic_DNA"/>
</dbReference>
<evidence type="ECO:0000313" key="4">
    <source>
        <dbReference type="Proteomes" id="UP000326396"/>
    </source>
</evidence>
<organism evidence="3 4">
    <name type="scientific">Mikania micrantha</name>
    <name type="common">bitter vine</name>
    <dbReference type="NCBI Taxonomy" id="192012"/>
    <lineage>
        <taxon>Eukaryota</taxon>
        <taxon>Viridiplantae</taxon>
        <taxon>Streptophyta</taxon>
        <taxon>Embryophyta</taxon>
        <taxon>Tracheophyta</taxon>
        <taxon>Spermatophyta</taxon>
        <taxon>Magnoliopsida</taxon>
        <taxon>eudicotyledons</taxon>
        <taxon>Gunneridae</taxon>
        <taxon>Pentapetalae</taxon>
        <taxon>asterids</taxon>
        <taxon>campanulids</taxon>
        <taxon>Asterales</taxon>
        <taxon>Asteraceae</taxon>
        <taxon>Asteroideae</taxon>
        <taxon>Heliantheae alliance</taxon>
        <taxon>Eupatorieae</taxon>
        <taxon>Mikania</taxon>
    </lineage>
</organism>
<keyword evidence="4" id="KW-1185">Reference proteome</keyword>
<feature type="region of interest" description="Disordered" evidence="1">
    <location>
        <begin position="1"/>
        <end position="28"/>
    </location>
</feature>
<feature type="transmembrane region" description="Helical" evidence="2">
    <location>
        <begin position="94"/>
        <end position="112"/>
    </location>
</feature>
<keyword evidence="2" id="KW-0472">Membrane</keyword>
<comment type="caution">
    <text evidence="3">The sequence shown here is derived from an EMBL/GenBank/DDBJ whole genome shotgun (WGS) entry which is preliminary data.</text>
</comment>
<dbReference type="PANTHER" id="PTHR36721">
    <property type="entry name" value="PROLINE-RICH FAMILY PROTEIN"/>
    <property type="match status" value="1"/>
</dbReference>
<sequence length="253" mass="26991">MEQKPLARLHPRSRSLDRGPADFRMRNPARPKVAHSPVLFHSLPHIRATPIRWRSFDLAILFGHTPSNHTYIRPDLHSSIDIQQSSQADSPTMAIYRFIYLLALMLLFNVSVSSDPAGFSPAPAPQLGSDDSPPLPLPTPAASPSTSSPPFPPPASDLPPSPATSPSSDRSPTPSFSPAPETADDGDLSSANVKSEESSTSSSGGMSGGKKAGIAIGVIAAACVVGFGGMLYRKRQQNIRRAEFSSAARREFL</sequence>
<feature type="compositionally biased region" description="Low complexity" evidence="1">
    <location>
        <begin position="189"/>
        <end position="204"/>
    </location>
</feature>
<keyword evidence="2" id="KW-1133">Transmembrane helix</keyword>
<feature type="region of interest" description="Disordered" evidence="1">
    <location>
        <begin position="118"/>
        <end position="209"/>
    </location>
</feature>
<proteinExistence type="predicted"/>
<dbReference type="PANTHER" id="PTHR36721:SF15">
    <property type="entry name" value="EN_SPM-LIKE TRANSPOSON PROTEIN"/>
    <property type="match status" value="1"/>
</dbReference>
<feature type="compositionally biased region" description="Low complexity" evidence="1">
    <location>
        <begin position="164"/>
        <end position="178"/>
    </location>
</feature>
<keyword evidence="2" id="KW-0812">Transmembrane</keyword>
<protein>
    <submittedName>
        <fullName evidence="3">Uncharacterized protein</fullName>
    </submittedName>
</protein>
<dbReference type="Proteomes" id="UP000326396">
    <property type="component" value="Linkage Group LG3"/>
</dbReference>
<feature type="compositionally biased region" description="Basic and acidic residues" evidence="1">
    <location>
        <begin position="14"/>
        <end position="25"/>
    </location>
</feature>
<dbReference type="AlphaFoldDB" id="A0A5N6N1V8"/>
<name>A0A5N6N1V8_9ASTR</name>
<gene>
    <name evidence="3" type="ORF">E3N88_24433</name>
</gene>
<reference evidence="3 4" key="1">
    <citation type="submission" date="2019-05" db="EMBL/GenBank/DDBJ databases">
        <title>Mikania micrantha, genome provides insights into the molecular mechanism of rapid growth.</title>
        <authorList>
            <person name="Liu B."/>
        </authorList>
    </citation>
    <scope>NUCLEOTIDE SEQUENCE [LARGE SCALE GENOMIC DNA]</scope>
    <source>
        <strain evidence="3">NLD-2019</strain>
        <tissue evidence="3">Leaf</tissue>
    </source>
</reference>
<accession>A0A5N6N1V8</accession>
<evidence type="ECO:0000256" key="2">
    <source>
        <dbReference type="SAM" id="Phobius"/>
    </source>
</evidence>